<reference evidence="1" key="1">
    <citation type="submission" date="2019-04" db="EMBL/GenBank/DDBJ databases">
        <title>Microbes associate with the intestines of laboratory mice.</title>
        <authorList>
            <person name="Navarre W."/>
            <person name="Wong E."/>
            <person name="Huang K."/>
            <person name="Tropini C."/>
            <person name="Ng K."/>
            <person name="Yu B."/>
        </authorList>
    </citation>
    <scope>NUCLEOTIDE SEQUENCE</scope>
    <source>
        <strain evidence="1">NM01_1-7b</strain>
    </source>
</reference>
<organism evidence="1 2">
    <name type="scientific">Petralouisia muris</name>
    <dbReference type="NCBI Taxonomy" id="3032872"/>
    <lineage>
        <taxon>Bacteria</taxon>
        <taxon>Bacillati</taxon>
        <taxon>Bacillota</taxon>
        <taxon>Clostridia</taxon>
        <taxon>Lachnospirales</taxon>
        <taxon>Lachnospiraceae</taxon>
        <taxon>Petralouisia</taxon>
    </lineage>
</organism>
<evidence type="ECO:0000313" key="2">
    <source>
        <dbReference type="Proteomes" id="UP000304953"/>
    </source>
</evidence>
<protein>
    <submittedName>
        <fullName evidence="1">MBOAT family protein</fullName>
    </submittedName>
</protein>
<dbReference type="EMBL" id="SRYA01000008">
    <property type="protein sequence ID" value="TGY97384.1"/>
    <property type="molecule type" value="Genomic_DNA"/>
</dbReference>
<dbReference type="Proteomes" id="UP000304953">
    <property type="component" value="Unassembled WGS sequence"/>
</dbReference>
<gene>
    <name evidence="1" type="ORF">E5329_05635</name>
</gene>
<accession>A0AC61RZI5</accession>
<keyword evidence="2" id="KW-1185">Reference proteome</keyword>
<comment type="caution">
    <text evidence="1">The sequence shown here is derived from an EMBL/GenBank/DDBJ whole genome shotgun (WGS) entry which is preliminary data.</text>
</comment>
<sequence>MLFNSIQFIAFFPIVVLLYFAVPKRVRYLWLLAASYFFYMCWNAKYAVLLLYSTAVTYFSGLLIDRCDKKNWSQRRKKFFVALSFILNLSLLFLFKYFNFAVENINFVLAKCNLEVITPQFDFLLPVGISFYIFQALSYTMDVYRKEIYVERNFLKYALFVSFFPQLVAGPIERSKNLLKQISTDNAFSYENFRRGLLIMLWGYFQKIVVADRIGILVDTVYGNVGNYAGGYYLLASILFAVQIYCDFSGYSLIAAGAAKVMGFQLMENFNCPYFATSVAEFWRRWHISLTSWFRDYLYIPLGGSRKGTVRKYLNVMIVFLVSGLWHGAQWTYIVWGGLNGFFQVTGNVLAPVRDKAGKLLNIKENSFGCRVFRTVTTFALVDVTWIFFRAASIHDALHMLKSILTVPNPWIFIDNSIYELGLSQKQFHLMIFSLAVLFAADWLKQKKVNLLEKVLEQDLWCRWTVYLAGILFVLIFGIWGNAYDAQAFVYFQF</sequence>
<name>A0AC61RZI5_9FIRM</name>
<proteinExistence type="predicted"/>
<evidence type="ECO:0000313" key="1">
    <source>
        <dbReference type="EMBL" id="TGY97384.1"/>
    </source>
</evidence>